<evidence type="ECO:0000259" key="14">
    <source>
        <dbReference type="Pfam" id="PF02772"/>
    </source>
</evidence>
<evidence type="ECO:0000256" key="12">
    <source>
        <dbReference type="RuleBase" id="RU004462"/>
    </source>
</evidence>
<evidence type="ECO:0000256" key="7">
    <source>
        <dbReference type="ARBA" id="ARBA00022840"/>
    </source>
</evidence>
<comment type="catalytic activity">
    <reaction evidence="10">
        <text>L-methionine + ATP + H2O = S-adenosyl-L-methionine + phosphate + diphosphate</text>
        <dbReference type="Rhea" id="RHEA:21080"/>
        <dbReference type="ChEBI" id="CHEBI:15377"/>
        <dbReference type="ChEBI" id="CHEBI:30616"/>
        <dbReference type="ChEBI" id="CHEBI:33019"/>
        <dbReference type="ChEBI" id="CHEBI:43474"/>
        <dbReference type="ChEBI" id="CHEBI:57844"/>
        <dbReference type="ChEBI" id="CHEBI:59789"/>
        <dbReference type="EC" id="2.5.1.6"/>
    </reaction>
</comment>
<dbReference type="GO" id="GO:0000287">
    <property type="term" value="F:magnesium ion binding"/>
    <property type="evidence" value="ECO:0007669"/>
    <property type="project" value="UniProtKB-UniRule"/>
</dbReference>
<feature type="binding site" description="in other chain" evidence="10">
    <location>
        <position position="101"/>
    </location>
    <ligand>
        <name>L-methionine</name>
        <dbReference type="ChEBI" id="CHEBI:57844"/>
        <note>ligand shared between two neighboring subunits</note>
    </ligand>
</feature>
<feature type="domain" description="S-adenosylmethionine synthetase C-terminal" evidence="15">
    <location>
        <begin position="237"/>
        <end position="375"/>
    </location>
</feature>
<dbReference type="InterPro" id="IPR002133">
    <property type="entry name" value="S-AdoMet_synthetase"/>
</dbReference>
<evidence type="ECO:0000256" key="3">
    <source>
        <dbReference type="ARBA" id="ARBA00022563"/>
    </source>
</evidence>
<keyword evidence="10" id="KW-0963">Cytoplasm</keyword>
<feature type="binding site" description="in other chain" evidence="10">
    <location>
        <position position="274"/>
    </location>
    <ligand>
        <name>L-methionine</name>
        <dbReference type="ChEBI" id="CHEBI:57844"/>
        <note>ligand shared between two neighboring subunits</note>
    </ligand>
</feature>
<reference evidence="16" key="1">
    <citation type="journal article" date="2020" name="mSystems">
        <title>Genome- and Community-Level Interaction Insights into Carbon Utilization and Element Cycling Functions of Hydrothermarchaeota in Hydrothermal Sediment.</title>
        <authorList>
            <person name="Zhou Z."/>
            <person name="Liu Y."/>
            <person name="Xu W."/>
            <person name="Pan J."/>
            <person name="Luo Z.H."/>
            <person name="Li M."/>
        </authorList>
    </citation>
    <scope>NUCLEOTIDE SEQUENCE [LARGE SCALE GENOMIC DNA]</scope>
    <source>
        <strain evidence="16">SpSt-477</strain>
    </source>
</reference>
<protein>
    <recommendedName>
        <fullName evidence="10">S-adenosylmethionine synthase</fullName>
        <shortName evidence="10">AdoMet synthase</shortName>
        <ecNumber evidence="10">2.5.1.6</ecNumber>
    </recommendedName>
    <alternativeName>
        <fullName evidence="10">MAT</fullName>
    </alternativeName>
    <alternativeName>
        <fullName evidence="10">Methionine adenosyltransferase</fullName>
    </alternativeName>
</protein>
<dbReference type="InterPro" id="IPR022629">
    <property type="entry name" value="S-AdoMet_synt_central"/>
</dbReference>
<keyword evidence="7 10" id="KW-0067">ATP-binding</keyword>
<evidence type="ECO:0000256" key="4">
    <source>
        <dbReference type="ARBA" id="ARBA00022679"/>
    </source>
</evidence>
<evidence type="ECO:0000259" key="15">
    <source>
        <dbReference type="Pfam" id="PF02773"/>
    </source>
</evidence>
<dbReference type="PANTHER" id="PTHR11964">
    <property type="entry name" value="S-ADENOSYLMETHIONINE SYNTHETASE"/>
    <property type="match status" value="1"/>
</dbReference>
<feature type="binding site" evidence="10">
    <location>
        <position position="243"/>
    </location>
    <ligand>
        <name>ATP</name>
        <dbReference type="ChEBI" id="CHEBI:30616"/>
        <note>ligand shared between two neighboring subunits</note>
    </ligand>
</feature>
<keyword evidence="5 10" id="KW-0479">Metal-binding</keyword>
<feature type="binding site" evidence="10">
    <location>
        <position position="19"/>
    </location>
    <ligand>
        <name>Mg(2+)</name>
        <dbReference type="ChEBI" id="CHEBI:18420"/>
    </ligand>
</feature>
<dbReference type="InterPro" id="IPR022628">
    <property type="entry name" value="S-AdoMet_synt_N"/>
</dbReference>
<evidence type="ECO:0000256" key="10">
    <source>
        <dbReference type="HAMAP-Rule" id="MF_00086"/>
    </source>
</evidence>
<dbReference type="InterPro" id="IPR022631">
    <property type="entry name" value="ADOMET_SYNTHASE_CS"/>
</dbReference>
<comment type="cofactor">
    <cofactor evidence="10">
        <name>K(+)</name>
        <dbReference type="ChEBI" id="CHEBI:29103"/>
    </cofactor>
    <text evidence="10">Binds 1 potassium ion per subunit.</text>
</comment>
<evidence type="ECO:0000256" key="8">
    <source>
        <dbReference type="ARBA" id="ARBA00022842"/>
    </source>
</evidence>
<evidence type="ECO:0000256" key="5">
    <source>
        <dbReference type="ARBA" id="ARBA00022723"/>
    </source>
</evidence>
<dbReference type="InterPro" id="IPR022630">
    <property type="entry name" value="S-AdoMet_synt_C"/>
</dbReference>
<dbReference type="Gene3D" id="3.30.300.10">
    <property type="match status" value="3"/>
</dbReference>
<dbReference type="GO" id="GO:0006730">
    <property type="term" value="P:one-carbon metabolic process"/>
    <property type="evidence" value="ECO:0007669"/>
    <property type="project" value="UniProtKB-KW"/>
</dbReference>
<dbReference type="Pfam" id="PF02772">
    <property type="entry name" value="S-AdoMet_synt_M"/>
    <property type="match status" value="1"/>
</dbReference>
<feature type="binding site" evidence="10">
    <location>
        <position position="270"/>
    </location>
    <ligand>
        <name>ATP</name>
        <dbReference type="ChEBI" id="CHEBI:30616"/>
        <note>ligand shared between two neighboring subunits</note>
    </ligand>
</feature>
<dbReference type="CDD" id="cd18079">
    <property type="entry name" value="S-AdoMet_synt"/>
    <property type="match status" value="1"/>
</dbReference>
<feature type="binding site" description="in other chain" evidence="10">
    <location>
        <begin position="168"/>
        <end position="170"/>
    </location>
    <ligand>
        <name>ATP</name>
        <dbReference type="ChEBI" id="CHEBI:30616"/>
        <note>ligand shared between two neighboring subunits</note>
    </ligand>
</feature>
<gene>
    <name evidence="10" type="primary">metK</name>
    <name evidence="16" type="ORF">ENS29_13115</name>
</gene>
<dbReference type="HAMAP" id="MF_00086">
    <property type="entry name" value="S_AdoMet_synth1"/>
    <property type="match status" value="1"/>
</dbReference>
<dbReference type="PIRSF" id="PIRSF000497">
    <property type="entry name" value="MAT"/>
    <property type="match status" value="1"/>
</dbReference>
<dbReference type="SUPFAM" id="SSF55973">
    <property type="entry name" value="S-adenosylmethionine synthetase"/>
    <property type="match status" value="3"/>
</dbReference>
<dbReference type="AlphaFoldDB" id="A0A7C4W1F5"/>
<comment type="cofactor">
    <cofactor evidence="10">
        <name>Mg(2+)</name>
        <dbReference type="ChEBI" id="CHEBI:18420"/>
    </cofactor>
    <text evidence="10">Binds 2 divalent ions per subunit.</text>
</comment>
<proteinExistence type="inferred from homology"/>
<dbReference type="NCBIfam" id="TIGR01034">
    <property type="entry name" value="metK"/>
    <property type="match status" value="1"/>
</dbReference>
<dbReference type="PROSITE" id="PS00376">
    <property type="entry name" value="ADOMET_SYNTHASE_1"/>
    <property type="match status" value="1"/>
</dbReference>
<evidence type="ECO:0000259" key="13">
    <source>
        <dbReference type="Pfam" id="PF00438"/>
    </source>
</evidence>
<dbReference type="GO" id="GO:0005737">
    <property type="term" value="C:cytoplasm"/>
    <property type="evidence" value="ECO:0007669"/>
    <property type="project" value="UniProtKB-SubCell"/>
</dbReference>
<comment type="pathway">
    <text evidence="1 10">Amino-acid biosynthesis; S-adenosyl-L-methionine biosynthesis; S-adenosyl-L-methionine from L-methionine: step 1/1.</text>
</comment>
<feature type="binding site" evidence="10">
    <location>
        <position position="45"/>
    </location>
    <ligand>
        <name>K(+)</name>
        <dbReference type="ChEBI" id="CHEBI:29103"/>
    </ligand>
</feature>
<sequence length="389" mass="42683">MSNEKFFFTSESVTEGHPDKVADQISDAVLDAIMAQDKSCRVACETLVTTGMVFIAGEISTTCYVEMPQIARDTIREIGYHSSQMGFDWRTCAVMTSIDHQSPDIAQGVNPGEGLFKDQGAGDQGLMFGYATDETPELMPMPLMFAHKLCHRLSVVRKNGSLDFLRPDGKAQVTIEYENGAPKRVDTVVIAAQHKADVTYEDLKEAIIEEVIRKIIPKEMMDGDTKYYINATGKFVLGGPMADCGLTGRKIIVDTYGGMGSHGGGCFSGKDPSKVDRSASYMARHIAKNIVAAGIAKKCELQIAYAIGVAQPVSIMIDMMGTGLIPKEKVREIILDTFDLRPAAIIEYLDLLRPIYKKTAAYGHFGRTEPEFTWEHTNMAAVLREKAGL</sequence>
<comment type="similarity">
    <text evidence="2 10 12">Belongs to the AdoMet synthase family.</text>
</comment>
<keyword evidence="8 10" id="KW-0460">Magnesium</keyword>
<feature type="binding site" description="in other chain" evidence="10">
    <location>
        <begin position="249"/>
        <end position="250"/>
    </location>
    <ligand>
        <name>ATP</name>
        <dbReference type="ChEBI" id="CHEBI:30616"/>
        <note>ligand shared between two neighboring subunits</note>
    </ligand>
</feature>
<feature type="binding site" evidence="10">
    <location>
        <position position="243"/>
    </location>
    <ligand>
        <name>L-methionine</name>
        <dbReference type="ChEBI" id="CHEBI:57844"/>
        <note>ligand shared between two neighboring subunits</note>
    </ligand>
</feature>
<evidence type="ECO:0000256" key="2">
    <source>
        <dbReference type="ARBA" id="ARBA00009685"/>
    </source>
</evidence>
<comment type="caution">
    <text evidence="10">Lacks conserved residue(s) required for the propagation of feature annotation.</text>
</comment>
<dbReference type="GO" id="GO:0005524">
    <property type="term" value="F:ATP binding"/>
    <property type="evidence" value="ECO:0007669"/>
    <property type="project" value="UniProtKB-UniRule"/>
</dbReference>
<dbReference type="UniPathway" id="UPA00315">
    <property type="reaction ID" value="UER00080"/>
</dbReference>
<comment type="subcellular location">
    <subcellularLocation>
        <location evidence="10 11">Cytoplasm</location>
    </subcellularLocation>
</comment>
<evidence type="ECO:0000256" key="1">
    <source>
        <dbReference type="ARBA" id="ARBA00005224"/>
    </source>
</evidence>
<name>A0A7C4W1F5_9BACT</name>
<comment type="subunit">
    <text evidence="10">Homotetramer; dimer of dimers.</text>
</comment>
<feature type="binding site" description="in other chain" evidence="10">
    <location>
        <position position="58"/>
    </location>
    <ligand>
        <name>L-methionine</name>
        <dbReference type="ChEBI" id="CHEBI:57844"/>
        <note>ligand shared between two neighboring subunits</note>
    </ligand>
</feature>
<dbReference type="GO" id="GO:0006556">
    <property type="term" value="P:S-adenosylmethionine biosynthetic process"/>
    <property type="evidence" value="ECO:0007669"/>
    <property type="project" value="UniProtKB-UniRule"/>
</dbReference>
<feature type="domain" description="S-adenosylmethionine synthetase N-terminal" evidence="13">
    <location>
        <begin position="5"/>
        <end position="103"/>
    </location>
</feature>
<dbReference type="Pfam" id="PF00438">
    <property type="entry name" value="S-AdoMet_synt_N"/>
    <property type="match status" value="1"/>
</dbReference>
<keyword evidence="9 10" id="KW-0630">Potassium</keyword>
<keyword evidence="4 10" id="KW-0808">Transferase</keyword>
<dbReference type="Pfam" id="PF02773">
    <property type="entry name" value="S-AdoMet_synt_C"/>
    <property type="match status" value="1"/>
</dbReference>
<keyword evidence="6 10" id="KW-0547">Nucleotide-binding</keyword>
<feature type="binding site" description="in other chain" evidence="10">
    <location>
        <begin position="234"/>
        <end position="235"/>
    </location>
    <ligand>
        <name>ATP</name>
        <dbReference type="ChEBI" id="CHEBI:30616"/>
        <note>ligand shared between two neighboring subunits</note>
    </ligand>
</feature>
<dbReference type="GO" id="GO:0004478">
    <property type="term" value="F:methionine adenosyltransferase activity"/>
    <property type="evidence" value="ECO:0007669"/>
    <property type="project" value="UniProtKB-UniRule"/>
</dbReference>
<dbReference type="PROSITE" id="PS00377">
    <property type="entry name" value="ADOMET_SYNTHASE_2"/>
    <property type="match status" value="1"/>
</dbReference>
<dbReference type="InterPro" id="IPR022636">
    <property type="entry name" value="S-AdoMet_synthetase_sfam"/>
</dbReference>
<evidence type="ECO:0000256" key="6">
    <source>
        <dbReference type="ARBA" id="ARBA00022741"/>
    </source>
</evidence>
<comment type="caution">
    <text evidence="16">The sequence shown here is derived from an EMBL/GenBank/DDBJ whole genome shotgun (WGS) entry which is preliminary data.</text>
</comment>
<accession>A0A7C4W1F5</accession>
<organism evidence="16">
    <name type="scientific">Desulfatirhabdium butyrativorans</name>
    <dbReference type="NCBI Taxonomy" id="340467"/>
    <lineage>
        <taxon>Bacteria</taxon>
        <taxon>Pseudomonadati</taxon>
        <taxon>Thermodesulfobacteriota</taxon>
        <taxon>Desulfobacteria</taxon>
        <taxon>Desulfobacterales</taxon>
        <taxon>Desulfatirhabdiaceae</taxon>
        <taxon>Desulfatirhabdium</taxon>
    </lineage>
</organism>
<dbReference type="EMBL" id="DSUH01000302">
    <property type="protein sequence ID" value="HGU33776.1"/>
    <property type="molecule type" value="Genomic_DNA"/>
</dbReference>
<dbReference type="EC" id="2.5.1.6" evidence="10"/>
<dbReference type="FunFam" id="3.30.300.10:FF:000003">
    <property type="entry name" value="S-adenosylmethionine synthase"/>
    <property type="match status" value="1"/>
</dbReference>
<evidence type="ECO:0000256" key="9">
    <source>
        <dbReference type="ARBA" id="ARBA00022958"/>
    </source>
</evidence>
<feature type="binding site" description="in other chain" evidence="10">
    <location>
        <position position="17"/>
    </location>
    <ligand>
        <name>ATP</name>
        <dbReference type="ChEBI" id="CHEBI:30616"/>
        <note>ligand shared between two neighboring subunits</note>
    </ligand>
</feature>
<evidence type="ECO:0000256" key="11">
    <source>
        <dbReference type="RuleBase" id="RU000542"/>
    </source>
</evidence>
<feature type="region of interest" description="Flexible loop" evidence="10">
    <location>
        <begin position="101"/>
        <end position="111"/>
    </location>
</feature>
<evidence type="ECO:0000313" key="16">
    <source>
        <dbReference type="EMBL" id="HGU33776.1"/>
    </source>
</evidence>
<feature type="domain" description="S-adenosylmethionine synthetase central" evidence="14">
    <location>
        <begin position="118"/>
        <end position="235"/>
    </location>
</feature>
<keyword evidence="3 10" id="KW-0554">One-carbon metabolism</keyword>
<comment type="function">
    <text evidence="10">Catalyzes the formation of S-adenosylmethionine (AdoMet) from methionine and ATP. The overall synthetic reaction is composed of two sequential steps, AdoMet formation and the subsequent tripolyphosphate hydrolysis which occurs prior to release of AdoMet from the enzyme.</text>
</comment>